<protein>
    <submittedName>
        <fullName evidence="1">Uncharacterized protein</fullName>
    </submittedName>
</protein>
<sequence>MSHTYELMEIARVGSLFLCGDWLEQVMTPERRSYVSGDDIDFDEDSFNALKRTLLLTERIDRSRRDVTCCLWVRRPDHPSRAETLIGGRSLPVEGHHIIEMGPELFRAFAGMPTSRIRSGGEETVYYPVRNSEEEIVGVLEVSVYGEPYFI</sequence>
<reference evidence="1" key="1">
    <citation type="submission" date="2020-09" db="EMBL/GenBank/DDBJ databases">
        <title>A novel bacterium of genus Paenibacillus, isolated from South China Sea.</title>
        <authorList>
            <person name="Huang H."/>
            <person name="Mo K."/>
            <person name="Hu Y."/>
        </authorList>
    </citation>
    <scope>NUCLEOTIDE SEQUENCE</scope>
    <source>
        <strain evidence="1">IB182363</strain>
    </source>
</reference>
<gene>
    <name evidence="1" type="ORF">IDH45_25660</name>
</gene>
<dbReference type="RefSeq" id="WP_190930993.1">
    <property type="nucleotide sequence ID" value="NZ_JACXJA010000041.1"/>
</dbReference>
<dbReference type="Proteomes" id="UP000639396">
    <property type="component" value="Unassembled WGS sequence"/>
</dbReference>
<evidence type="ECO:0000313" key="2">
    <source>
        <dbReference type="Proteomes" id="UP000639396"/>
    </source>
</evidence>
<dbReference type="EMBL" id="JACXJA010000041">
    <property type="protein sequence ID" value="MBD2865374.1"/>
    <property type="molecule type" value="Genomic_DNA"/>
</dbReference>
<evidence type="ECO:0000313" key="1">
    <source>
        <dbReference type="EMBL" id="MBD2865374.1"/>
    </source>
</evidence>
<keyword evidence="2" id="KW-1185">Reference proteome</keyword>
<organism evidence="1 2">
    <name type="scientific">Paenibacillus oceani</name>
    <dbReference type="NCBI Taxonomy" id="2772510"/>
    <lineage>
        <taxon>Bacteria</taxon>
        <taxon>Bacillati</taxon>
        <taxon>Bacillota</taxon>
        <taxon>Bacilli</taxon>
        <taxon>Bacillales</taxon>
        <taxon>Paenibacillaceae</taxon>
        <taxon>Paenibacillus</taxon>
    </lineage>
</organism>
<dbReference type="AlphaFoldDB" id="A0A927CDC0"/>
<name>A0A927CDC0_9BACL</name>
<comment type="caution">
    <text evidence="1">The sequence shown here is derived from an EMBL/GenBank/DDBJ whole genome shotgun (WGS) entry which is preliminary data.</text>
</comment>
<accession>A0A927CDC0</accession>
<proteinExistence type="predicted"/>